<dbReference type="EMBL" id="RCZG01000001">
    <property type="protein sequence ID" value="TPG36671.1"/>
    <property type="molecule type" value="Genomic_DNA"/>
</dbReference>
<proteinExistence type="predicted"/>
<accession>A0A502EK11</accession>
<comment type="caution">
    <text evidence="1">The sequence shown here is derived from an EMBL/GenBank/DDBJ whole genome shotgun (WGS) entry which is preliminary data.</text>
</comment>
<dbReference type="AlphaFoldDB" id="A0A502EK11"/>
<keyword evidence="2" id="KW-1185">Reference proteome</keyword>
<reference evidence="1 2" key="1">
    <citation type="journal article" date="2019" name="Environ. Microbiol.">
        <title>Species interactions and distinct microbial communities in high Arctic permafrost affected cryosols are associated with the CH4 and CO2 gas fluxes.</title>
        <authorList>
            <person name="Altshuler I."/>
            <person name="Hamel J."/>
            <person name="Turney S."/>
            <person name="Magnuson E."/>
            <person name="Levesque R."/>
            <person name="Greer C."/>
            <person name="Whyte L.G."/>
        </authorList>
    </citation>
    <scope>NUCLEOTIDE SEQUENCE [LARGE SCALE GENOMIC DNA]</scope>
    <source>
        <strain evidence="1 2">S5.20</strain>
    </source>
</reference>
<protein>
    <submittedName>
        <fullName evidence="1">Uncharacterized protein</fullName>
    </submittedName>
</protein>
<gene>
    <name evidence="1" type="ORF">EAH80_01610</name>
</gene>
<dbReference type="Proteomes" id="UP000320095">
    <property type="component" value="Unassembled WGS sequence"/>
</dbReference>
<name>A0A502EK11_9MYCO</name>
<organism evidence="1 2">
    <name type="scientific">Mycolicibacterium hodleri</name>
    <dbReference type="NCBI Taxonomy" id="49897"/>
    <lineage>
        <taxon>Bacteria</taxon>
        <taxon>Bacillati</taxon>
        <taxon>Actinomycetota</taxon>
        <taxon>Actinomycetes</taxon>
        <taxon>Mycobacteriales</taxon>
        <taxon>Mycobacteriaceae</taxon>
        <taxon>Mycolicibacterium</taxon>
    </lineage>
</organism>
<evidence type="ECO:0000313" key="2">
    <source>
        <dbReference type="Proteomes" id="UP000320095"/>
    </source>
</evidence>
<evidence type="ECO:0000313" key="1">
    <source>
        <dbReference type="EMBL" id="TPG36671.1"/>
    </source>
</evidence>
<sequence>MHVLGLDAFDVVSMVGGWLFDRAMSGWDVTAFVADLTDTRSLQILGCRVQRLETSCLAMELLARPPVLAVAADLYSNDACVRGMVLAAVERGSDVVLWGDKCMHELDTVSPALYVLSRAAAVFKGHALMATGAPGPWPGQLEEFRAAVQSRALRGLQSAGAPMLQQVSNQGGMQ</sequence>